<comment type="subcellular location">
    <subcellularLocation>
        <location evidence="1">Membrane</location>
        <topology evidence="1">Multi-pass membrane protein</topology>
    </subcellularLocation>
</comment>
<organism evidence="14 15">
    <name type="scientific">Arachnia rubra</name>
    <dbReference type="NCBI Taxonomy" id="1547448"/>
    <lineage>
        <taxon>Bacteria</taxon>
        <taxon>Bacillati</taxon>
        <taxon>Actinomycetota</taxon>
        <taxon>Actinomycetes</taxon>
        <taxon>Propionibacteriales</taxon>
        <taxon>Propionibacteriaceae</taxon>
        <taxon>Arachnia</taxon>
    </lineage>
</organism>
<keyword evidence="7" id="KW-0630">Potassium</keyword>
<evidence type="ECO:0000256" key="7">
    <source>
        <dbReference type="ARBA" id="ARBA00022958"/>
    </source>
</evidence>
<evidence type="ECO:0000256" key="10">
    <source>
        <dbReference type="ARBA" id="ARBA00023136"/>
    </source>
</evidence>
<feature type="transmembrane region" description="Helical" evidence="13">
    <location>
        <begin position="112"/>
        <end position="134"/>
    </location>
</feature>
<keyword evidence="9" id="KW-0406">Ion transport</keyword>
<dbReference type="PANTHER" id="PTHR31462">
    <property type="entry name" value="ENDOSOMAL/LYSOSOMAL POTASSIUM CHANNEL TMEM175"/>
    <property type="match status" value="1"/>
</dbReference>
<evidence type="ECO:0000313" key="14">
    <source>
        <dbReference type="EMBL" id="QUC09459.1"/>
    </source>
</evidence>
<evidence type="ECO:0000256" key="2">
    <source>
        <dbReference type="ARBA" id="ARBA00006920"/>
    </source>
</evidence>
<evidence type="ECO:0000313" key="15">
    <source>
        <dbReference type="Proteomes" id="UP000678513"/>
    </source>
</evidence>
<keyword evidence="4" id="KW-0633">Potassium transport</keyword>
<evidence type="ECO:0000256" key="12">
    <source>
        <dbReference type="ARBA" id="ARBA00034430"/>
    </source>
</evidence>
<evidence type="ECO:0000256" key="6">
    <source>
        <dbReference type="ARBA" id="ARBA00022826"/>
    </source>
</evidence>
<dbReference type="PANTHER" id="PTHR31462:SF5">
    <property type="entry name" value="ENDOSOMAL_LYSOSOMAL PROTON CHANNEL TMEM175"/>
    <property type="match status" value="1"/>
</dbReference>
<comment type="catalytic activity">
    <reaction evidence="12">
        <text>K(+)(in) = K(+)(out)</text>
        <dbReference type="Rhea" id="RHEA:29463"/>
        <dbReference type="ChEBI" id="CHEBI:29103"/>
    </reaction>
</comment>
<feature type="transmembrane region" description="Helical" evidence="13">
    <location>
        <begin position="154"/>
        <end position="173"/>
    </location>
</feature>
<evidence type="ECO:0000256" key="11">
    <source>
        <dbReference type="ARBA" id="ARBA00023303"/>
    </source>
</evidence>
<evidence type="ECO:0000256" key="4">
    <source>
        <dbReference type="ARBA" id="ARBA00022538"/>
    </source>
</evidence>
<feature type="transmembrane region" description="Helical" evidence="13">
    <location>
        <begin position="12"/>
        <end position="29"/>
    </location>
</feature>
<protein>
    <submittedName>
        <fullName evidence="14">DUF1211 domain-containing protein</fullName>
    </submittedName>
</protein>
<dbReference type="RefSeq" id="WP_212327092.1">
    <property type="nucleotide sequence ID" value="NZ_AP024463.1"/>
</dbReference>
<keyword evidence="6" id="KW-0631">Potassium channel</keyword>
<dbReference type="Pfam" id="PF06736">
    <property type="entry name" value="TMEM175"/>
    <property type="match status" value="1"/>
</dbReference>
<sequence length="211" mass="23302">MRQNIARSRFDAISDGVFAIAMTIMVLEIKTPKLGDSSADAIEHYLKTTLPTLVTFAVSFILLAAMWVSHSSLPSGREHVSRKVAMANFHFLFFICIVPFSTALLNDVNFHIISVLVFEGALIAAMLLLSRLRYQMLVHEQVPEEYLRTQRRQVALWAGIVFVGVLVSLVGVFWNPAVYSGYAIVSLSAIVFRSGRGNKLGDVPGPPGRHA</sequence>
<dbReference type="Proteomes" id="UP000678513">
    <property type="component" value="Chromosome"/>
</dbReference>
<keyword evidence="8 13" id="KW-1133">Transmembrane helix</keyword>
<evidence type="ECO:0000256" key="1">
    <source>
        <dbReference type="ARBA" id="ARBA00004141"/>
    </source>
</evidence>
<keyword evidence="15" id="KW-1185">Reference proteome</keyword>
<evidence type="ECO:0000256" key="9">
    <source>
        <dbReference type="ARBA" id="ARBA00023065"/>
    </source>
</evidence>
<name>A0ABX7Y897_9ACTN</name>
<accession>A0ABX7Y897</accession>
<keyword evidence="11" id="KW-0407">Ion channel</keyword>
<feature type="transmembrane region" description="Helical" evidence="13">
    <location>
        <begin position="49"/>
        <end position="68"/>
    </location>
</feature>
<dbReference type="EMBL" id="CP072384">
    <property type="protein sequence ID" value="QUC09459.1"/>
    <property type="molecule type" value="Genomic_DNA"/>
</dbReference>
<evidence type="ECO:0000256" key="5">
    <source>
        <dbReference type="ARBA" id="ARBA00022692"/>
    </source>
</evidence>
<reference evidence="14 15" key="1">
    <citation type="submission" date="2021-03" db="EMBL/GenBank/DDBJ databases">
        <title>Human Oral Microbial Genomes.</title>
        <authorList>
            <person name="Johnston C.D."/>
            <person name="Chen T."/>
            <person name="Dewhirst F.E."/>
        </authorList>
    </citation>
    <scope>NUCLEOTIDE SEQUENCE [LARGE SCALE GENOMIC DNA]</scope>
    <source>
        <strain evidence="14 15">DSMZ 100122</strain>
    </source>
</reference>
<keyword evidence="5 13" id="KW-0812">Transmembrane</keyword>
<feature type="transmembrane region" description="Helical" evidence="13">
    <location>
        <begin position="89"/>
        <end position="106"/>
    </location>
</feature>
<comment type="similarity">
    <text evidence="2">Belongs to the TMEM175 family.</text>
</comment>
<dbReference type="InterPro" id="IPR010617">
    <property type="entry name" value="TMEM175-like"/>
</dbReference>
<proteinExistence type="inferred from homology"/>
<evidence type="ECO:0000256" key="3">
    <source>
        <dbReference type="ARBA" id="ARBA00022448"/>
    </source>
</evidence>
<keyword evidence="3" id="KW-0813">Transport</keyword>
<evidence type="ECO:0000256" key="8">
    <source>
        <dbReference type="ARBA" id="ARBA00022989"/>
    </source>
</evidence>
<keyword evidence="10 13" id="KW-0472">Membrane</keyword>
<gene>
    <name evidence="14" type="ORF">J5A65_07050</name>
</gene>
<evidence type="ECO:0000256" key="13">
    <source>
        <dbReference type="SAM" id="Phobius"/>
    </source>
</evidence>